<dbReference type="InterPro" id="IPR036397">
    <property type="entry name" value="RNaseH_sf"/>
</dbReference>
<dbReference type="PANTHER" id="PTHR47515">
    <property type="entry name" value="LOW CALCIUM RESPONSE LOCUS PROTEIN T"/>
    <property type="match status" value="1"/>
</dbReference>
<dbReference type="InterPro" id="IPR012337">
    <property type="entry name" value="RNaseH-like_sf"/>
</dbReference>
<feature type="domain" description="Integrase catalytic" evidence="1">
    <location>
        <begin position="103"/>
        <end position="267"/>
    </location>
</feature>
<reference evidence="2 3" key="1">
    <citation type="submission" date="2021-02" db="EMBL/GenBank/DDBJ databases">
        <authorList>
            <person name="Han P."/>
        </authorList>
    </citation>
    <scope>NUCLEOTIDE SEQUENCE [LARGE SCALE GENOMIC DNA]</scope>
    <source>
        <strain evidence="2">Candidatus Nitrospira sp. ZN2</strain>
    </source>
</reference>
<dbReference type="Pfam" id="PF13683">
    <property type="entry name" value="rve_3"/>
    <property type="match status" value="1"/>
</dbReference>
<evidence type="ECO:0000313" key="3">
    <source>
        <dbReference type="Proteomes" id="UP000675880"/>
    </source>
</evidence>
<protein>
    <submittedName>
        <fullName evidence="2">Transposase</fullName>
    </submittedName>
</protein>
<name>A0ABM8S9E7_9BACT</name>
<dbReference type="EMBL" id="CAJNBJ010000020">
    <property type="protein sequence ID" value="CAE6796483.1"/>
    <property type="molecule type" value="Genomic_DNA"/>
</dbReference>
<dbReference type="Pfam" id="PF13276">
    <property type="entry name" value="HTH_21"/>
    <property type="match status" value="1"/>
</dbReference>
<dbReference type="NCBIfam" id="NF033516">
    <property type="entry name" value="transpos_IS3"/>
    <property type="match status" value="1"/>
</dbReference>
<accession>A0ABM8S9E7</accession>
<dbReference type="Proteomes" id="UP000675880">
    <property type="component" value="Unassembled WGS sequence"/>
</dbReference>
<sequence>MRHAIEVLHVSERRACRAIGQLRSSYRYVAEPDPTDERLRARIIALAKEYGRYGYRTITWFLQREGWDVGKDRVYTIWRQEGLKVPPKQPKRTRLWRADGSCVRLRPIHRNHVWSYDFVAERTHDGRVFRILNVLDEYTRECLASVVARRIGSQEVILLLAELFVHHGVPQHIRSDNGPEFIARKLRRWLKTLQVEPLYIEPGSPWENGYIESFNGKMRAQFLDGELFYTLKEAQILTERWRIHYNTIRPHSSLGGQPPVPETTQLAS</sequence>
<dbReference type="PANTHER" id="PTHR47515:SF1">
    <property type="entry name" value="BLR2054 PROTEIN"/>
    <property type="match status" value="1"/>
</dbReference>
<dbReference type="InterPro" id="IPR048020">
    <property type="entry name" value="Transpos_IS3"/>
</dbReference>
<proteinExistence type="predicted"/>
<comment type="caution">
    <text evidence="2">The sequence shown here is derived from an EMBL/GenBank/DDBJ whole genome shotgun (WGS) entry which is preliminary data.</text>
</comment>
<evidence type="ECO:0000313" key="2">
    <source>
        <dbReference type="EMBL" id="CAE6796483.1"/>
    </source>
</evidence>
<organism evidence="2 3">
    <name type="scientific">Nitrospira defluvii</name>
    <dbReference type="NCBI Taxonomy" id="330214"/>
    <lineage>
        <taxon>Bacteria</taxon>
        <taxon>Pseudomonadati</taxon>
        <taxon>Nitrospirota</taxon>
        <taxon>Nitrospiria</taxon>
        <taxon>Nitrospirales</taxon>
        <taxon>Nitrospiraceae</taxon>
        <taxon>Nitrospira</taxon>
    </lineage>
</organism>
<gene>
    <name evidence="2" type="ORF">NSPZN2_70117</name>
</gene>
<dbReference type="Gene3D" id="3.30.420.10">
    <property type="entry name" value="Ribonuclease H-like superfamily/Ribonuclease H"/>
    <property type="match status" value="1"/>
</dbReference>
<dbReference type="PROSITE" id="PS50994">
    <property type="entry name" value="INTEGRASE"/>
    <property type="match status" value="1"/>
</dbReference>
<keyword evidence="3" id="KW-1185">Reference proteome</keyword>
<dbReference type="InterPro" id="IPR001584">
    <property type="entry name" value="Integrase_cat-core"/>
</dbReference>
<evidence type="ECO:0000259" key="1">
    <source>
        <dbReference type="PROSITE" id="PS50994"/>
    </source>
</evidence>
<dbReference type="InterPro" id="IPR025948">
    <property type="entry name" value="HTH-like_dom"/>
</dbReference>
<dbReference type="SUPFAM" id="SSF53098">
    <property type="entry name" value="Ribonuclease H-like"/>
    <property type="match status" value="1"/>
</dbReference>